<feature type="transmembrane region" description="Helical" evidence="2">
    <location>
        <begin position="177"/>
        <end position="201"/>
    </location>
</feature>
<keyword evidence="2" id="KW-1133">Transmembrane helix</keyword>
<name>A0A9P4R5R4_9PLEO</name>
<accession>A0A9P4R5R4</accession>
<keyword evidence="2" id="KW-0812">Transmembrane</keyword>
<dbReference type="Proteomes" id="UP000799444">
    <property type="component" value="Unassembled WGS sequence"/>
</dbReference>
<feature type="transmembrane region" description="Helical" evidence="2">
    <location>
        <begin position="36"/>
        <end position="59"/>
    </location>
</feature>
<evidence type="ECO:0000256" key="2">
    <source>
        <dbReference type="SAM" id="Phobius"/>
    </source>
</evidence>
<dbReference type="OrthoDB" id="2126185at2759"/>
<feature type="transmembrane region" description="Helical" evidence="2">
    <location>
        <begin position="79"/>
        <end position="98"/>
    </location>
</feature>
<evidence type="ECO:0000313" key="3">
    <source>
        <dbReference type="EMBL" id="KAF2739622.1"/>
    </source>
</evidence>
<organism evidence="3 4">
    <name type="scientific">Polyplosphaeria fusca</name>
    <dbReference type="NCBI Taxonomy" id="682080"/>
    <lineage>
        <taxon>Eukaryota</taxon>
        <taxon>Fungi</taxon>
        <taxon>Dikarya</taxon>
        <taxon>Ascomycota</taxon>
        <taxon>Pezizomycotina</taxon>
        <taxon>Dothideomycetes</taxon>
        <taxon>Pleosporomycetidae</taxon>
        <taxon>Pleosporales</taxon>
        <taxon>Tetraplosphaeriaceae</taxon>
        <taxon>Polyplosphaeria</taxon>
    </lineage>
</organism>
<feature type="transmembrane region" description="Helical" evidence="2">
    <location>
        <begin position="221"/>
        <end position="242"/>
    </location>
</feature>
<sequence length="399" mass="44901">MAPPGAIPPGYAYQGIPQSFMARKPVPEGEDTNTRAYVIFFSYLTLCVSLTVFILQRLLKSYAVLSKSTTARTPPKKHVLIFAFLAAASLVATWYHMLQYFKWSYTVWSTWRSFYTLDPNHLHWGLWLKQTSLFREAWETAITAYSRYWWTHQVFLFACGLGLDLEQKGIPRGIKHTWAFMLLGQVVAVSFATNLFLLALLLSPPPLPGQPSRAASTKKRLGPWVINLAAIVATLSTVYLLLNKEYWHSDAFMPLLLTSHVALLVLPCARVLLPQKYSEDDPGTVGKIYDYLWRLTAGGGALLFLRATATQYNYSGFQGIWDALFEHSAVSTVAFDVIFCWISWITWWVVRGANLDDNIKAVHEGLREKDEKESSWSDAGGGTATIGGHTSAGGEFRRR</sequence>
<reference evidence="3" key="1">
    <citation type="journal article" date="2020" name="Stud. Mycol.">
        <title>101 Dothideomycetes genomes: a test case for predicting lifestyles and emergence of pathogens.</title>
        <authorList>
            <person name="Haridas S."/>
            <person name="Albert R."/>
            <person name="Binder M."/>
            <person name="Bloem J."/>
            <person name="Labutti K."/>
            <person name="Salamov A."/>
            <person name="Andreopoulos B."/>
            <person name="Baker S."/>
            <person name="Barry K."/>
            <person name="Bills G."/>
            <person name="Bluhm B."/>
            <person name="Cannon C."/>
            <person name="Castanera R."/>
            <person name="Culley D."/>
            <person name="Daum C."/>
            <person name="Ezra D."/>
            <person name="Gonzalez J."/>
            <person name="Henrissat B."/>
            <person name="Kuo A."/>
            <person name="Liang C."/>
            <person name="Lipzen A."/>
            <person name="Lutzoni F."/>
            <person name="Magnuson J."/>
            <person name="Mondo S."/>
            <person name="Nolan M."/>
            <person name="Ohm R."/>
            <person name="Pangilinan J."/>
            <person name="Park H.-J."/>
            <person name="Ramirez L."/>
            <person name="Alfaro M."/>
            <person name="Sun H."/>
            <person name="Tritt A."/>
            <person name="Yoshinaga Y."/>
            <person name="Zwiers L.-H."/>
            <person name="Turgeon B."/>
            <person name="Goodwin S."/>
            <person name="Spatafora J."/>
            <person name="Crous P."/>
            <person name="Grigoriev I."/>
        </authorList>
    </citation>
    <scope>NUCLEOTIDE SEQUENCE</scope>
    <source>
        <strain evidence="3">CBS 125425</strain>
    </source>
</reference>
<evidence type="ECO:0000313" key="4">
    <source>
        <dbReference type="Proteomes" id="UP000799444"/>
    </source>
</evidence>
<proteinExistence type="predicted"/>
<feature type="transmembrane region" description="Helical" evidence="2">
    <location>
        <begin position="329"/>
        <end position="350"/>
    </location>
</feature>
<gene>
    <name evidence="3" type="ORF">EJ04DRAFT_508509</name>
</gene>
<keyword evidence="2" id="KW-0472">Membrane</keyword>
<dbReference type="AlphaFoldDB" id="A0A9P4R5R4"/>
<feature type="compositionally biased region" description="Low complexity" evidence="1">
    <location>
        <begin position="386"/>
        <end position="399"/>
    </location>
</feature>
<feature type="transmembrane region" description="Helical" evidence="2">
    <location>
        <begin position="254"/>
        <end position="273"/>
    </location>
</feature>
<protein>
    <submittedName>
        <fullName evidence="3">Uncharacterized protein</fullName>
    </submittedName>
</protein>
<dbReference type="EMBL" id="ML996103">
    <property type="protein sequence ID" value="KAF2739622.1"/>
    <property type="molecule type" value="Genomic_DNA"/>
</dbReference>
<feature type="region of interest" description="Disordered" evidence="1">
    <location>
        <begin position="372"/>
        <end position="399"/>
    </location>
</feature>
<comment type="caution">
    <text evidence="3">The sequence shown here is derived from an EMBL/GenBank/DDBJ whole genome shotgun (WGS) entry which is preliminary data.</text>
</comment>
<evidence type="ECO:0000256" key="1">
    <source>
        <dbReference type="SAM" id="MobiDB-lite"/>
    </source>
</evidence>
<keyword evidence="4" id="KW-1185">Reference proteome</keyword>